<dbReference type="FunFam" id="3.30.200.20:FF:001208">
    <property type="entry name" value="Putative DUF26-domain receptor-like protein kinase family protein"/>
    <property type="match status" value="1"/>
</dbReference>
<evidence type="ECO:0000256" key="10">
    <source>
        <dbReference type="ARBA" id="ARBA00022989"/>
    </source>
</evidence>
<keyword evidence="3" id="KW-0808">Transferase</keyword>
<evidence type="ECO:0000256" key="13">
    <source>
        <dbReference type="ARBA" id="ARBA00023180"/>
    </source>
</evidence>
<organism evidence="18 19">
    <name type="scientific">Amborella trichopoda</name>
    <dbReference type="NCBI Taxonomy" id="13333"/>
    <lineage>
        <taxon>Eukaryota</taxon>
        <taxon>Viridiplantae</taxon>
        <taxon>Streptophyta</taxon>
        <taxon>Embryophyta</taxon>
        <taxon>Tracheophyta</taxon>
        <taxon>Spermatophyta</taxon>
        <taxon>Magnoliopsida</taxon>
        <taxon>Amborellales</taxon>
        <taxon>Amborellaceae</taxon>
        <taxon>Amborella</taxon>
    </lineage>
</organism>
<keyword evidence="2" id="KW-0723">Serine/threonine-protein kinase</keyword>
<evidence type="ECO:0000256" key="12">
    <source>
        <dbReference type="ARBA" id="ARBA00023170"/>
    </source>
</evidence>
<evidence type="ECO:0000256" key="8">
    <source>
        <dbReference type="ARBA" id="ARBA00022777"/>
    </source>
</evidence>
<evidence type="ECO:0000256" key="7">
    <source>
        <dbReference type="ARBA" id="ARBA00022741"/>
    </source>
</evidence>
<dbReference type="Gene3D" id="1.10.510.10">
    <property type="entry name" value="Transferase(Phosphotransferase) domain 1"/>
    <property type="match status" value="1"/>
</dbReference>
<dbReference type="EMBL" id="KI394487">
    <property type="protein sequence ID" value="ERN02698.1"/>
    <property type="molecule type" value="Genomic_DNA"/>
</dbReference>
<dbReference type="Proteomes" id="UP000017836">
    <property type="component" value="Unassembled WGS sequence"/>
</dbReference>
<dbReference type="AlphaFoldDB" id="W1P460"/>
<evidence type="ECO:0000313" key="19">
    <source>
        <dbReference type="Proteomes" id="UP000017836"/>
    </source>
</evidence>
<dbReference type="Pfam" id="PF01657">
    <property type="entry name" value="Stress-antifung"/>
    <property type="match status" value="1"/>
</dbReference>
<dbReference type="FunFam" id="3.30.430.20:FF:000015">
    <property type="entry name" value="Cysteine-rich receptor-like protein kinase 3"/>
    <property type="match status" value="1"/>
</dbReference>
<protein>
    <recommendedName>
        <fullName evidence="20">Protein kinase domain-containing protein</fullName>
    </recommendedName>
</protein>
<evidence type="ECO:0000256" key="15">
    <source>
        <dbReference type="SAM" id="Phobius"/>
    </source>
</evidence>
<evidence type="ECO:0000256" key="5">
    <source>
        <dbReference type="ARBA" id="ARBA00022729"/>
    </source>
</evidence>
<evidence type="ECO:0000256" key="4">
    <source>
        <dbReference type="ARBA" id="ARBA00022692"/>
    </source>
</evidence>
<dbReference type="PROSITE" id="PS00108">
    <property type="entry name" value="PROTEIN_KINASE_ST"/>
    <property type="match status" value="1"/>
</dbReference>
<dbReference type="FunFam" id="1.10.510.10:FF:000336">
    <property type="entry name" value="Cysteine-rich receptor-like protein kinase 2"/>
    <property type="match status" value="1"/>
</dbReference>
<dbReference type="InterPro" id="IPR008271">
    <property type="entry name" value="Ser/Thr_kinase_AS"/>
</dbReference>
<dbReference type="CDD" id="cd23509">
    <property type="entry name" value="Gnk2-like"/>
    <property type="match status" value="1"/>
</dbReference>
<dbReference type="Gramene" id="ERN02698">
    <property type="protein sequence ID" value="ERN02698"/>
    <property type="gene ID" value="AMTR_s00085p00115570"/>
</dbReference>
<keyword evidence="6" id="KW-0677">Repeat</keyword>
<sequence length="539" mass="60076">MRSLLPTCYPKTGGRIFLDGCFARYENYSFFDQAMDKSDTKVCYTGRNSTRPEAFQNLVREVVGNVSSEAQKRNGSSVNSISDSNLVVYALAQCWESINTSLCKSCLEDAAMAVVSCTPGTEGRALNAGCYLRYSTSLFWNVYATDVQSSGKSKTFWIILAAVLAGILLISGILIWKTTNVCSRSKSRTLRGLSSFSDSRLTFKYRELKHATGNFDNANKLGQGGYGTVYKGVLSDGREVAVKRLFLNTRQWINQFFNEVDLTNRVRHKNLVKLLGCSIDGPESLLVYEFYVNKSLDNFIFDSNQAKLLDWHKRFDIILGVAEGLSYLHEESEIRIIHRDIKASNILLDDKLKAKITDFGLARSFAEDQTHLSTGIAGTLGYLAPEYIVHGQLTEKADVYSFGVLILEIITGERCNVGIGAQPGKFFLAKIWNHYKANKVEGIIDDNIYNECFRDEILHVVQVSLLCTQATPSLRPPMPRIVELLRSTDAHELVPTDPPYLDVLNEHLRGETEVSDRLSVPCAMNFSVSSASSSGIKGR</sequence>
<gene>
    <name evidence="18" type="ORF">AMTR_s00085p00115570</name>
</gene>
<dbReference type="GO" id="GO:0005524">
    <property type="term" value="F:ATP binding"/>
    <property type="evidence" value="ECO:0007669"/>
    <property type="project" value="UniProtKB-UniRule"/>
</dbReference>
<dbReference type="Gene3D" id="3.30.430.20">
    <property type="entry name" value="Gnk2 domain, C-X8-C-X2-C motif"/>
    <property type="match status" value="1"/>
</dbReference>
<dbReference type="SMART" id="SM00220">
    <property type="entry name" value="S_TKc"/>
    <property type="match status" value="1"/>
</dbReference>
<dbReference type="InterPro" id="IPR017441">
    <property type="entry name" value="Protein_kinase_ATP_BS"/>
</dbReference>
<evidence type="ECO:0000256" key="1">
    <source>
        <dbReference type="ARBA" id="ARBA00004167"/>
    </source>
</evidence>
<keyword evidence="19" id="KW-1185">Reference proteome</keyword>
<evidence type="ECO:0000256" key="3">
    <source>
        <dbReference type="ARBA" id="ARBA00022679"/>
    </source>
</evidence>
<dbReference type="OMA" id="HNDVVWI"/>
<dbReference type="GO" id="GO:0016020">
    <property type="term" value="C:membrane"/>
    <property type="evidence" value="ECO:0007669"/>
    <property type="project" value="UniProtKB-SubCell"/>
</dbReference>
<feature type="transmembrane region" description="Helical" evidence="15">
    <location>
        <begin position="156"/>
        <end position="176"/>
    </location>
</feature>
<dbReference type="SUPFAM" id="SSF56112">
    <property type="entry name" value="Protein kinase-like (PK-like)"/>
    <property type="match status" value="1"/>
</dbReference>
<evidence type="ECO:0000259" key="16">
    <source>
        <dbReference type="PROSITE" id="PS50011"/>
    </source>
</evidence>
<dbReference type="HOGENOM" id="CLU_000288_35_6_1"/>
<keyword evidence="10 15" id="KW-1133">Transmembrane helix</keyword>
<comment type="subcellular location">
    <subcellularLocation>
        <location evidence="1">Membrane</location>
        <topology evidence="1">Single-pass membrane protein</topology>
    </subcellularLocation>
</comment>
<reference evidence="19" key="1">
    <citation type="journal article" date="2013" name="Science">
        <title>The Amborella genome and the evolution of flowering plants.</title>
        <authorList>
            <consortium name="Amborella Genome Project"/>
        </authorList>
    </citation>
    <scope>NUCLEOTIDE SEQUENCE [LARGE SCALE GENOMIC DNA]</scope>
</reference>
<feature type="domain" description="Protein kinase" evidence="16">
    <location>
        <begin position="215"/>
        <end position="494"/>
    </location>
</feature>
<evidence type="ECO:0000256" key="9">
    <source>
        <dbReference type="ARBA" id="ARBA00022840"/>
    </source>
</evidence>
<dbReference type="PANTHER" id="PTHR47973">
    <property type="entry name" value="CYSTEINE-RICH RECEPTOR-LIKE PROTEIN KINASE 3"/>
    <property type="match status" value="1"/>
</dbReference>
<evidence type="ECO:0000259" key="17">
    <source>
        <dbReference type="PROSITE" id="PS51473"/>
    </source>
</evidence>
<dbReference type="Gene3D" id="3.30.200.20">
    <property type="entry name" value="Phosphorylase Kinase, domain 1"/>
    <property type="match status" value="1"/>
</dbReference>
<keyword evidence="11 15" id="KW-0472">Membrane</keyword>
<keyword evidence="9 14" id="KW-0067">ATP-binding</keyword>
<keyword evidence="13" id="KW-0325">Glycoprotein</keyword>
<dbReference type="InterPro" id="IPR052059">
    <property type="entry name" value="CR_Ser/Thr_kinase"/>
</dbReference>
<evidence type="ECO:0000256" key="6">
    <source>
        <dbReference type="ARBA" id="ARBA00022737"/>
    </source>
</evidence>
<proteinExistence type="predicted"/>
<keyword evidence="8" id="KW-0418">Kinase</keyword>
<keyword evidence="5" id="KW-0732">Signal</keyword>
<keyword evidence="12" id="KW-0675">Receptor</keyword>
<dbReference type="PROSITE" id="PS00107">
    <property type="entry name" value="PROTEIN_KINASE_ATP"/>
    <property type="match status" value="1"/>
</dbReference>
<evidence type="ECO:0000313" key="18">
    <source>
        <dbReference type="EMBL" id="ERN02698.1"/>
    </source>
</evidence>
<dbReference type="PROSITE" id="PS50011">
    <property type="entry name" value="PROTEIN_KINASE_DOM"/>
    <property type="match status" value="1"/>
</dbReference>
<dbReference type="Pfam" id="PF07714">
    <property type="entry name" value="PK_Tyr_Ser-Thr"/>
    <property type="match status" value="1"/>
</dbReference>
<dbReference type="eggNOG" id="ENOG502QRU4">
    <property type="taxonomic scope" value="Eukaryota"/>
</dbReference>
<evidence type="ECO:0008006" key="20">
    <source>
        <dbReference type="Google" id="ProtNLM"/>
    </source>
</evidence>
<feature type="binding site" evidence="14">
    <location>
        <position position="243"/>
    </location>
    <ligand>
        <name>ATP</name>
        <dbReference type="ChEBI" id="CHEBI:30616"/>
    </ligand>
</feature>
<evidence type="ECO:0000256" key="2">
    <source>
        <dbReference type="ARBA" id="ARBA00022527"/>
    </source>
</evidence>
<dbReference type="InterPro" id="IPR001245">
    <property type="entry name" value="Ser-Thr/Tyr_kinase_cat_dom"/>
</dbReference>
<keyword evidence="4 15" id="KW-0812">Transmembrane</keyword>
<feature type="domain" description="Gnk2-homologous" evidence="17">
    <location>
        <begin position="37"/>
        <end position="139"/>
    </location>
</feature>
<dbReference type="InterPro" id="IPR038408">
    <property type="entry name" value="GNK2_sf"/>
</dbReference>
<evidence type="ECO:0000256" key="14">
    <source>
        <dbReference type="PROSITE-ProRule" id="PRU10141"/>
    </source>
</evidence>
<evidence type="ECO:0000256" key="11">
    <source>
        <dbReference type="ARBA" id="ARBA00023136"/>
    </source>
</evidence>
<dbReference type="InterPro" id="IPR011009">
    <property type="entry name" value="Kinase-like_dom_sf"/>
</dbReference>
<keyword evidence="7 14" id="KW-0547">Nucleotide-binding</keyword>
<name>W1P460_AMBTC</name>
<dbReference type="GO" id="GO:0004674">
    <property type="term" value="F:protein serine/threonine kinase activity"/>
    <property type="evidence" value="ECO:0000318"/>
    <property type="project" value="GO_Central"/>
</dbReference>
<dbReference type="InterPro" id="IPR002902">
    <property type="entry name" value="GNK2"/>
</dbReference>
<dbReference type="PROSITE" id="PS51473">
    <property type="entry name" value="GNK2"/>
    <property type="match status" value="1"/>
</dbReference>
<accession>W1P460</accession>
<dbReference type="InterPro" id="IPR000719">
    <property type="entry name" value="Prot_kinase_dom"/>
</dbReference>